<evidence type="ECO:0000256" key="3">
    <source>
        <dbReference type="ARBA" id="ARBA00022741"/>
    </source>
</evidence>
<dbReference type="Pfam" id="PF19833">
    <property type="entry name" value="RecG_dom3_C"/>
    <property type="match status" value="1"/>
</dbReference>
<evidence type="ECO:0000313" key="19">
    <source>
        <dbReference type="Proteomes" id="UP001446205"/>
    </source>
</evidence>
<dbReference type="NCBIfam" id="TIGR00643">
    <property type="entry name" value="recG"/>
    <property type="match status" value="1"/>
</dbReference>
<evidence type="ECO:0000256" key="10">
    <source>
        <dbReference type="ARBA" id="ARBA00023204"/>
    </source>
</evidence>
<dbReference type="CDD" id="cd17992">
    <property type="entry name" value="DEXHc_RecG"/>
    <property type="match status" value="1"/>
</dbReference>
<dbReference type="GO" id="GO:0016787">
    <property type="term" value="F:hydrolase activity"/>
    <property type="evidence" value="ECO:0007669"/>
    <property type="project" value="UniProtKB-KW"/>
</dbReference>
<keyword evidence="4 15" id="KW-0227">DNA damage</keyword>
<keyword evidence="6 15" id="KW-0347">Helicase</keyword>
<evidence type="ECO:0000256" key="15">
    <source>
        <dbReference type="RuleBase" id="RU363016"/>
    </source>
</evidence>
<dbReference type="PROSITE" id="PS51194">
    <property type="entry name" value="HELICASE_CTER"/>
    <property type="match status" value="1"/>
</dbReference>
<dbReference type="CDD" id="cd04488">
    <property type="entry name" value="RecG_wedge_OBF"/>
    <property type="match status" value="1"/>
</dbReference>
<sequence length="681" mass="75357">MPGIDPQAPVSTLKGIGPAALLRLGNLGIARVQDLLFHLPLRYQDRRRILPIGSLQPEQEVAVRGQIELAEVVPGKRNMLVVRISDNTGFLSLRFFHFHPGLKAQLRRGLAIWCFGEVRRAFNGLEMIHPEWQVAASPIALNTPTHLTPFYPATEGLNQAQLRRWIGEALDNLSALPDLLPEPLRQGLPDLHTALRTIHQPQGEPPDPFHPAHRRLAFEELLAHRLALQLLRSRRVIEEAPVLAGAGRLWEDLLAQLPFQPTGAQQRVIAEIRADMARATPMQRLLQGDVGAGKTLVAVAASLYAIEAGYQVALMAPTEILAEQHRESFARWLAPLGIDSGWLAQKQGSAERRETLARLASGEIRMVVGTHALFQEEVRFQRLGLVIIDEQHRFGVDQRMQLRGKGENPHLLVMTATPIPRTLAMTLHADLDLSVLDELPPGRSPIDSVVISDQRREEVIERVRHAVLTGRQVYWVCPLIDESEALQLQAAEQSYVELSEALPELRVGLVHGRLKGAEKSAVMEAFKAGEIQLLVATTVIEVGVDVPNASLMIIENAERLGLSQLHQLRGRVGRGSAKSACVLMYHPPLSQKGRDRLAIMRESQDGFVIARKDLELRGPGEFLGVRQTGLANLRIADLSRDEDLLDQVAESAAALRQTSPALCHALVDRWLAGRLDYGDIA</sequence>
<keyword evidence="7 15" id="KW-0067">ATP-binding</keyword>
<evidence type="ECO:0000256" key="7">
    <source>
        <dbReference type="ARBA" id="ARBA00022840"/>
    </source>
</evidence>
<evidence type="ECO:0000259" key="17">
    <source>
        <dbReference type="PROSITE" id="PS51194"/>
    </source>
</evidence>
<dbReference type="InterPro" id="IPR004609">
    <property type="entry name" value="ATP-dep_DNA_helicase_RecG"/>
</dbReference>
<evidence type="ECO:0000256" key="12">
    <source>
        <dbReference type="ARBA" id="ARBA00034617"/>
    </source>
</evidence>
<keyword evidence="19" id="KW-1185">Reference proteome</keyword>
<dbReference type="InterPro" id="IPR011545">
    <property type="entry name" value="DEAD/DEAH_box_helicase_dom"/>
</dbReference>
<name>A0ABU9DAZ3_9PROT</name>
<dbReference type="NCBIfam" id="NF008163">
    <property type="entry name" value="PRK10917.1-1"/>
    <property type="match status" value="1"/>
</dbReference>
<dbReference type="PANTHER" id="PTHR47964:SF1">
    <property type="entry name" value="ATP-DEPENDENT DNA HELICASE HOMOLOG RECG, CHLOROPLASTIC"/>
    <property type="match status" value="1"/>
</dbReference>
<dbReference type="RefSeq" id="WP_341370923.1">
    <property type="nucleotide sequence ID" value="NZ_JBBPCO010000008.1"/>
</dbReference>
<dbReference type="InterPro" id="IPR027417">
    <property type="entry name" value="P-loop_NTPase"/>
</dbReference>
<feature type="domain" description="Helicase ATP-binding" evidence="16">
    <location>
        <begin position="275"/>
        <end position="436"/>
    </location>
</feature>
<keyword evidence="3 15" id="KW-0547">Nucleotide-binding</keyword>
<dbReference type="EC" id="5.6.2.4" evidence="13 15"/>
<accession>A0ABU9DAZ3</accession>
<evidence type="ECO:0000256" key="11">
    <source>
        <dbReference type="ARBA" id="ARBA00023235"/>
    </source>
</evidence>
<organism evidence="18 19">
    <name type="scientific">Thermithiobacillus plumbiphilus</name>
    <dbReference type="NCBI Taxonomy" id="1729899"/>
    <lineage>
        <taxon>Bacteria</taxon>
        <taxon>Pseudomonadati</taxon>
        <taxon>Pseudomonadota</taxon>
        <taxon>Acidithiobacillia</taxon>
        <taxon>Acidithiobacillales</taxon>
        <taxon>Thermithiobacillaceae</taxon>
        <taxon>Thermithiobacillus</taxon>
    </lineage>
</organism>
<evidence type="ECO:0000256" key="13">
    <source>
        <dbReference type="ARBA" id="ARBA00034808"/>
    </source>
</evidence>
<dbReference type="InterPro" id="IPR033454">
    <property type="entry name" value="RecG_wedge"/>
</dbReference>
<evidence type="ECO:0000256" key="6">
    <source>
        <dbReference type="ARBA" id="ARBA00022806"/>
    </source>
</evidence>
<dbReference type="PANTHER" id="PTHR47964">
    <property type="entry name" value="ATP-DEPENDENT DNA HELICASE HOMOLOG RECG, CHLOROPLASTIC"/>
    <property type="match status" value="1"/>
</dbReference>
<dbReference type="InterPro" id="IPR001650">
    <property type="entry name" value="Helicase_C-like"/>
</dbReference>
<dbReference type="NCBIfam" id="NF008165">
    <property type="entry name" value="PRK10917.1-3"/>
    <property type="match status" value="1"/>
</dbReference>
<evidence type="ECO:0000256" key="9">
    <source>
        <dbReference type="ARBA" id="ARBA00023172"/>
    </source>
</evidence>
<gene>
    <name evidence="18" type="primary">recG</name>
    <name evidence="18" type="ORF">WOB96_08795</name>
</gene>
<dbReference type="InterPro" id="IPR012340">
    <property type="entry name" value="NA-bd_OB-fold"/>
</dbReference>
<comment type="caution">
    <text evidence="18">The sequence shown here is derived from an EMBL/GenBank/DDBJ whole genome shotgun (WGS) entry which is preliminary data.</text>
</comment>
<dbReference type="GO" id="GO:0003678">
    <property type="term" value="F:DNA helicase activity"/>
    <property type="evidence" value="ECO:0007669"/>
    <property type="project" value="UniProtKB-EC"/>
</dbReference>
<dbReference type="CDD" id="cd18811">
    <property type="entry name" value="SF2_C_RecG"/>
    <property type="match status" value="1"/>
</dbReference>
<proteinExistence type="inferred from homology"/>
<evidence type="ECO:0000256" key="4">
    <source>
        <dbReference type="ARBA" id="ARBA00022763"/>
    </source>
</evidence>
<dbReference type="NCBIfam" id="NF008168">
    <property type="entry name" value="PRK10917.2-2"/>
    <property type="match status" value="1"/>
</dbReference>
<evidence type="ECO:0000256" key="14">
    <source>
        <dbReference type="ARBA" id="ARBA00048988"/>
    </source>
</evidence>
<evidence type="ECO:0000259" key="16">
    <source>
        <dbReference type="PROSITE" id="PS51192"/>
    </source>
</evidence>
<dbReference type="NCBIfam" id="NF008166">
    <property type="entry name" value="PRK10917.1-4"/>
    <property type="match status" value="1"/>
</dbReference>
<dbReference type="InterPro" id="IPR047112">
    <property type="entry name" value="RecG/Mfd"/>
</dbReference>
<evidence type="ECO:0000313" key="18">
    <source>
        <dbReference type="EMBL" id="MEK8089865.1"/>
    </source>
</evidence>
<keyword evidence="9 15" id="KW-0233">DNA recombination</keyword>
<comment type="catalytic activity">
    <reaction evidence="14 15">
        <text>ATP + H2O = ADP + phosphate + H(+)</text>
        <dbReference type="Rhea" id="RHEA:13065"/>
        <dbReference type="ChEBI" id="CHEBI:15377"/>
        <dbReference type="ChEBI" id="CHEBI:15378"/>
        <dbReference type="ChEBI" id="CHEBI:30616"/>
        <dbReference type="ChEBI" id="CHEBI:43474"/>
        <dbReference type="ChEBI" id="CHEBI:456216"/>
        <dbReference type="EC" id="5.6.2.4"/>
    </reaction>
</comment>
<dbReference type="Gene3D" id="3.40.50.300">
    <property type="entry name" value="P-loop containing nucleotide triphosphate hydrolases"/>
    <property type="match status" value="2"/>
</dbReference>
<keyword evidence="11" id="KW-0413">Isomerase</keyword>
<dbReference type="Pfam" id="PF00270">
    <property type="entry name" value="DEAD"/>
    <property type="match status" value="1"/>
</dbReference>
<dbReference type="SUPFAM" id="SSF52540">
    <property type="entry name" value="P-loop containing nucleoside triphosphate hydrolases"/>
    <property type="match status" value="2"/>
</dbReference>
<dbReference type="Pfam" id="PF17191">
    <property type="entry name" value="RecG_wedge"/>
    <property type="match status" value="1"/>
</dbReference>
<dbReference type="InterPro" id="IPR045562">
    <property type="entry name" value="RecG_dom3_C"/>
</dbReference>
<dbReference type="EMBL" id="JBBPCO010000008">
    <property type="protein sequence ID" value="MEK8089865.1"/>
    <property type="molecule type" value="Genomic_DNA"/>
</dbReference>
<evidence type="ECO:0000256" key="1">
    <source>
        <dbReference type="ARBA" id="ARBA00007504"/>
    </source>
</evidence>
<keyword evidence="10 15" id="KW-0234">DNA repair</keyword>
<keyword evidence="8" id="KW-0238">DNA-binding</keyword>
<comment type="catalytic activity">
    <reaction evidence="12 15">
        <text>Couples ATP hydrolysis with the unwinding of duplex DNA by translocating in the 3'-5' direction.</text>
        <dbReference type="EC" id="5.6.2.4"/>
    </reaction>
</comment>
<dbReference type="SUPFAM" id="SSF50249">
    <property type="entry name" value="Nucleic acid-binding proteins"/>
    <property type="match status" value="1"/>
</dbReference>
<dbReference type="InterPro" id="IPR014001">
    <property type="entry name" value="Helicase_ATP-bd"/>
</dbReference>
<dbReference type="Pfam" id="PF00271">
    <property type="entry name" value="Helicase_C"/>
    <property type="match status" value="1"/>
</dbReference>
<evidence type="ECO:0000256" key="2">
    <source>
        <dbReference type="ARBA" id="ARBA00017846"/>
    </source>
</evidence>
<reference evidence="18 19" key="1">
    <citation type="submission" date="2024-04" db="EMBL/GenBank/DDBJ databases">
        <authorList>
            <person name="Abashina T."/>
            <person name="Shaikin A."/>
        </authorList>
    </citation>
    <scope>NUCLEOTIDE SEQUENCE [LARGE SCALE GENOMIC DNA]</scope>
    <source>
        <strain evidence="18 19">AAFK</strain>
    </source>
</reference>
<dbReference type="SMART" id="SM00487">
    <property type="entry name" value="DEXDc"/>
    <property type="match status" value="1"/>
</dbReference>
<comment type="function">
    <text evidence="15">Plays a critical role in recombination and DNA repair. Helps process Holliday junction intermediates to mature products by catalyzing branch migration. Has replication fork regression activity, unwinds stalled or blocked replication forks to make a HJ that can be resolved. Has a DNA unwinding activity characteristic of a DNA helicase with 3'-5' polarity.</text>
</comment>
<dbReference type="SMART" id="SM00490">
    <property type="entry name" value="HELICc"/>
    <property type="match status" value="1"/>
</dbReference>
<evidence type="ECO:0000256" key="8">
    <source>
        <dbReference type="ARBA" id="ARBA00023125"/>
    </source>
</evidence>
<comment type="similarity">
    <text evidence="1 15">Belongs to the helicase family. RecG subfamily.</text>
</comment>
<feature type="domain" description="Helicase C-terminal" evidence="17">
    <location>
        <begin position="469"/>
        <end position="615"/>
    </location>
</feature>
<evidence type="ECO:0000256" key="5">
    <source>
        <dbReference type="ARBA" id="ARBA00022801"/>
    </source>
</evidence>
<keyword evidence="5 15" id="KW-0378">Hydrolase</keyword>
<protein>
    <recommendedName>
        <fullName evidence="2 15">ATP-dependent DNA helicase RecG</fullName>
        <ecNumber evidence="13 15">5.6.2.4</ecNumber>
    </recommendedName>
</protein>
<dbReference type="Proteomes" id="UP001446205">
    <property type="component" value="Unassembled WGS sequence"/>
</dbReference>
<dbReference type="Gene3D" id="2.40.50.140">
    <property type="entry name" value="Nucleic acid-binding proteins"/>
    <property type="match status" value="1"/>
</dbReference>
<dbReference type="PROSITE" id="PS51192">
    <property type="entry name" value="HELICASE_ATP_BIND_1"/>
    <property type="match status" value="1"/>
</dbReference>